<sequence length="904" mass="96628">MNELLTEVRDGRTRDAALLVADLDRAGRKEALAGLKLLRKEARGWDWRERTKVRHPLLVAGAGCHTGAAACAAWIGGQDLRDWSGIPHELLLKVLADREPVWLGDLSHRLAARPTATSGTDFQLVQELARIARCPLPVTASVVEAWVASVNTVRLHDRKHQTLIGVLREETDLGVLAPRLFDGIEPPSGLYWYDHGDAVGADGWPTVLATLAGEGLVERGALIDGAVNRLLRGGRPGDLRFSLAVVRALELTADEEAERVPDWIAMAADGVAPVAGHAQGVLTRLDALGRLTTSDLADVSASILFRTEKKLVRAQLVLLGKVLRRDPASVEPLLPVVAEAFGHEDMDIRERALKLTARHLTTAPASLREELAPAAAQLGPMHRELARELFGDLLDGERQAPPYEEALPPVPALRPLGAAVATVSELVEEVAALVKTGSLETTPFERALDGLIRHSRSDRTALTEALRDALAGQWWLEDQPRSQVDRWFTTSSPRGLDIVAAALLGRVSADAVADGRARRTDTGRCAHAALDRVLYARLWEAASLVRADRRAHPVPFLLATPTWHTGALDAAELVERLRTYRDLGALPGPVDFGQALLRVNRSGEDRVAEEAALLGTAEGDRLAIWLRTAGPVAPVLPRGLDSDHPTRGDRPGRGAPGARRVLLPTAEGSVTAAEFPRAFHWLGHARHAHGNPCYHEFSARSEHWLAALPQDPDSVAAWLTPTLMHGAEGGMRGSAWFLPRLVEARDGSAEGRPAGEATHLALAYGLGARHPEDRLSAVDALLLLAAQGRLDPALLGRELAMLVDRQLLKINRLADSARTAASTGAYRTVLAVLSSVLPTLLAHEPAPRGLGEILAVAAECAERCGPVAGEPAAGLAAAAGRGGTSQLVRQAGRLLAAWGGAAGS</sequence>
<proteinExistence type="predicted"/>
<organism evidence="2 3">
    <name type="scientific">Streptomyces salyersiae</name>
    <dbReference type="NCBI Taxonomy" id="3075530"/>
    <lineage>
        <taxon>Bacteria</taxon>
        <taxon>Bacillati</taxon>
        <taxon>Actinomycetota</taxon>
        <taxon>Actinomycetes</taxon>
        <taxon>Kitasatosporales</taxon>
        <taxon>Streptomycetaceae</taxon>
        <taxon>Streptomyces</taxon>
    </lineage>
</organism>
<gene>
    <name evidence="2" type="ORF">RM649_20525</name>
</gene>
<protein>
    <submittedName>
        <fullName evidence="2">DUF6493 family protein</fullName>
    </submittedName>
</protein>
<dbReference type="Proteomes" id="UP001183777">
    <property type="component" value="Unassembled WGS sequence"/>
</dbReference>
<feature type="compositionally biased region" description="Basic and acidic residues" evidence="1">
    <location>
        <begin position="640"/>
        <end position="652"/>
    </location>
</feature>
<evidence type="ECO:0000313" key="3">
    <source>
        <dbReference type="Proteomes" id="UP001183777"/>
    </source>
</evidence>
<evidence type="ECO:0000313" key="2">
    <source>
        <dbReference type="EMBL" id="MDT0430019.1"/>
    </source>
</evidence>
<name>A0ABU2RRP6_9ACTN</name>
<keyword evidence="3" id="KW-1185">Reference proteome</keyword>
<evidence type="ECO:0000256" key="1">
    <source>
        <dbReference type="SAM" id="MobiDB-lite"/>
    </source>
</evidence>
<accession>A0ABU2RRP6</accession>
<feature type="region of interest" description="Disordered" evidence="1">
    <location>
        <begin position="636"/>
        <end position="659"/>
    </location>
</feature>
<dbReference type="RefSeq" id="WP_311658345.1">
    <property type="nucleotide sequence ID" value="NZ_JAVREX010000008.1"/>
</dbReference>
<comment type="caution">
    <text evidence="2">The sequence shown here is derived from an EMBL/GenBank/DDBJ whole genome shotgun (WGS) entry which is preliminary data.</text>
</comment>
<reference evidence="3" key="1">
    <citation type="submission" date="2023-07" db="EMBL/GenBank/DDBJ databases">
        <title>30 novel species of actinomycetes from the DSMZ collection.</title>
        <authorList>
            <person name="Nouioui I."/>
        </authorList>
    </citation>
    <scope>NUCLEOTIDE SEQUENCE [LARGE SCALE GENOMIC DNA]</scope>
    <source>
        <strain evidence="3">DSM 41770</strain>
    </source>
</reference>
<dbReference type="EMBL" id="JAVREX010000008">
    <property type="protein sequence ID" value="MDT0430019.1"/>
    <property type="molecule type" value="Genomic_DNA"/>
</dbReference>